<evidence type="ECO:0008006" key="5">
    <source>
        <dbReference type="Google" id="ProtNLM"/>
    </source>
</evidence>
<dbReference type="RefSeq" id="WP_004303265.1">
    <property type="nucleotide sequence ID" value="NZ_CABKQC010000002.1"/>
</dbReference>
<name>A0A5N4EQS8_BACOV</name>
<evidence type="ECO:0000313" key="1">
    <source>
        <dbReference type="EMBL" id="KAA4662196.1"/>
    </source>
</evidence>
<dbReference type="Proteomes" id="UP000375690">
    <property type="component" value="Unassembled WGS sequence"/>
</dbReference>
<dbReference type="EMBL" id="VWFC01000006">
    <property type="protein sequence ID" value="KAB1328411.1"/>
    <property type="molecule type" value="Genomic_DNA"/>
</dbReference>
<dbReference type="AlphaFoldDB" id="A0A5N4EQS8"/>
<accession>A0A5N4EQS8</accession>
<reference evidence="3 4" key="1">
    <citation type="journal article" date="2019" name="Nat. Med.">
        <title>A library of human gut bacterial isolates paired with longitudinal multiomics data enables mechanistic microbiome research.</title>
        <authorList>
            <person name="Poyet M."/>
            <person name="Groussin M."/>
            <person name="Gibbons S.M."/>
            <person name="Avila-Pacheco J."/>
            <person name="Jiang X."/>
            <person name="Kearney S.M."/>
            <person name="Perrotta A.R."/>
            <person name="Berdy B."/>
            <person name="Zhao S."/>
            <person name="Lieberman T.D."/>
            <person name="Swanson P.K."/>
            <person name="Smith M."/>
            <person name="Roesemann S."/>
            <person name="Alexander J.E."/>
            <person name="Rich S.A."/>
            <person name="Livny J."/>
            <person name="Vlamakis H."/>
            <person name="Clish C."/>
            <person name="Bullock K."/>
            <person name="Deik A."/>
            <person name="Scott J."/>
            <person name="Pierce K.A."/>
            <person name="Xavier R.J."/>
            <person name="Alm E.J."/>
        </authorList>
    </citation>
    <scope>NUCLEOTIDE SEQUENCE [LARGE SCALE GENOMIC DNA]</scope>
    <source>
        <strain evidence="1 4">BIOML-A14</strain>
        <strain evidence="2 3">BIOML-A2</strain>
    </source>
</reference>
<protein>
    <recommendedName>
        <fullName evidence="5">DUF1320 domain-containing protein</fullName>
    </recommendedName>
</protein>
<sequence length="141" mass="15815">MKYINMDDLTTVIQNRLLVESIEKDEEVLNGIEDLVISEVSAYISGRYDVKKIFGIPPIRTGLLIRIISCITAFRAVSRNAARKTGNNPLSDMNDWADLILAKLRDGIMSLPPEIPLVTDEEGNVESPILFGHTRNNGWFL</sequence>
<gene>
    <name evidence="2" type="ORF">F3B53_07285</name>
    <name evidence="1" type="ORF">F3B98_19865</name>
</gene>
<comment type="caution">
    <text evidence="2">The sequence shown here is derived from an EMBL/GenBank/DDBJ whole genome shotgun (WGS) entry which is preliminary data.</text>
</comment>
<evidence type="ECO:0000313" key="4">
    <source>
        <dbReference type="Proteomes" id="UP000435985"/>
    </source>
</evidence>
<evidence type="ECO:0000313" key="3">
    <source>
        <dbReference type="Proteomes" id="UP000375690"/>
    </source>
</evidence>
<proteinExistence type="predicted"/>
<organism evidence="2 3">
    <name type="scientific">Bacteroides ovatus</name>
    <dbReference type="NCBI Taxonomy" id="28116"/>
    <lineage>
        <taxon>Bacteria</taxon>
        <taxon>Pseudomonadati</taxon>
        <taxon>Bacteroidota</taxon>
        <taxon>Bacteroidia</taxon>
        <taxon>Bacteroidales</taxon>
        <taxon>Bacteroidaceae</taxon>
        <taxon>Bacteroides</taxon>
    </lineage>
</organism>
<dbReference type="EMBL" id="VWFO01000030">
    <property type="protein sequence ID" value="KAA4662196.1"/>
    <property type="molecule type" value="Genomic_DNA"/>
</dbReference>
<evidence type="ECO:0000313" key="2">
    <source>
        <dbReference type="EMBL" id="KAB1328411.1"/>
    </source>
</evidence>
<dbReference type="Proteomes" id="UP000435985">
    <property type="component" value="Unassembled WGS sequence"/>
</dbReference>